<dbReference type="Proteomes" id="UP000315224">
    <property type="component" value="Unassembled WGS sequence"/>
</dbReference>
<dbReference type="EMBL" id="VIEK01000013">
    <property type="protein sequence ID" value="TQE87710.1"/>
    <property type="molecule type" value="Genomic_DNA"/>
</dbReference>
<comment type="caution">
    <text evidence="2">The sequence shown here is derived from an EMBL/GenBank/DDBJ whole genome shotgun (WGS) entry which is preliminary data.</text>
</comment>
<organism evidence="2 3">
    <name type="scientific">Streptococcus suis</name>
    <dbReference type="NCBI Taxonomy" id="1307"/>
    <lineage>
        <taxon>Bacteria</taxon>
        <taxon>Bacillati</taxon>
        <taxon>Bacillota</taxon>
        <taxon>Bacilli</taxon>
        <taxon>Lactobacillales</taxon>
        <taxon>Streptococcaceae</taxon>
        <taxon>Streptococcus</taxon>
    </lineage>
</organism>
<evidence type="ECO:0000313" key="2">
    <source>
        <dbReference type="EMBL" id="TQE87710.1"/>
    </source>
</evidence>
<protein>
    <submittedName>
        <fullName evidence="2">Suppressor of fused domain protein</fullName>
    </submittedName>
</protein>
<name>A0A540UT95_STRSU</name>
<proteinExistence type="predicted"/>
<sequence length="208" mass="24178">MQEKIKQIHILDHRRKFIMKFDIKVVANHILRSVGGTPKVDRFYNSNKSRSIDIFQSQDSPMNTINTFSTIGLSMYSIDRKLLDDSELRIEIIAAAPRENTIFANVLASCSFNIISGAYTCSPGVVFPNILEQYFECANMKHIMFVSPFLWNIDDLQFDDRIVTWLMALPISEKEFEYLRNNGSEALEQLFEDQQIDFYDLNRPDVLF</sequence>
<evidence type="ECO:0000259" key="1">
    <source>
        <dbReference type="Pfam" id="PF05076"/>
    </source>
</evidence>
<accession>A0A540UT95</accession>
<dbReference type="Pfam" id="PF05076">
    <property type="entry name" value="SUFU"/>
    <property type="match status" value="1"/>
</dbReference>
<feature type="domain" description="Suppressor of fused-like" evidence="1">
    <location>
        <begin position="50"/>
        <end position="204"/>
    </location>
</feature>
<reference evidence="2 3" key="1">
    <citation type="submission" date="2019-06" db="EMBL/GenBank/DDBJ databases">
        <title>Comprehensive assessment of Oxford Nanopore MinION sequencing for bacterial characterization and routine diagnosis.</title>
        <authorList>
            <person name="Tan S."/>
            <person name="Dvorak C.M.T."/>
            <person name="Gebhart C."/>
            <person name="Estrada A."/>
            <person name="Marthaler D.G."/>
            <person name="Murtaugh M.P."/>
        </authorList>
    </citation>
    <scope>NUCLEOTIDE SEQUENCE [LARGE SCALE GENOMIC DNA]</scope>
    <source>
        <strain evidence="2 3">2017UMN1435.21</strain>
    </source>
</reference>
<gene>
    <name evidence="2" type="ORF">FH692_08600</name>
</gene>
<evidence type="ECO:0000313" key="3">
    <source>
        <dbReference type="Proteomes" id="UP000315224"/>
    </source>
</evidence>
<dbReference type="AlphaFoldDB" id="A0A540UT95"/>
<dbReference type="InterPro" id="IPR020941">
    <property type="entry name" value="SUFU-like_domain"/>
</dbReference>